<proteinExistence type="predicted"/>
<gene>
    <name evidence="2" type="ORF">GC102_25555</name>
</gene>
<dbReference type="RefSeq" id="WP_171692058.1">
    <property type="nucleotide sequence ID" value="NZ_WHOC01000140.1"/>
</dbReference>
<dbReference type="PROSITE" id="PS51257">
    <property type="entry name" value="PROKAR_LIPOPROTEIN"/>
    <property type="match status" value="1"/>
</dbReference>
<accession>A0ABX1Z9Y5</accession>
<evidence type="ECO:0000313" key="2">
    <source>
        <dbReference type="EMBL" id="NOU89089.1"/>
    </source>
</evidence>
<name>A0ABX1Z9Y5_9BACL</name>
<reference evidence="2 3" key="1">
    <citation type="submission" date="2019-10" db="EMBL/GenBank/DDBJ databases">
        <title>Description of Paenibacillus choica sp. nov.</title>
        <authorList>
            <person name="Carlier A."/>
            <person name="Qi S."/>
        </authorList>
    </citation>
    <scope>NUCLEOTIDE SEQUENCE [LARGE SCALE GENOMIC DNA]</scope>
    <source>
        <strain evidence="2 3">LMG 31460</strain>
    </source>
</reference>
<protein>
    <submittedName>
        <fullName evidence="2">Uncharacterized protein</fullName>
    </submittedName>
</protein>
<feature type="signal peptide" evidence="1">
    <location>
        <begin position="1"/>
        <end position="21"/>
    </location>
</feature>
<dbReference type="Proteomes" id="UP000658690">
    <property type="component" value="Unassembled WGS sequence"/>
</dbReference>
<feature type="chain" id="PRO_5045539588" evidence="1">
    <location>
        <begin position="22"/>
        <end position="71"/>
    </location>
</feature>
<dbReference type="EMBL" id="WHOC01000140">
    <property type="protein sequence ID" value="NOU89089.1"/>
    <property type="molecule type" value="Genomic_DNA"/>
</dbReference>
<evidence type="ECO:0000256" key="1">
    <source>
        <dbReference type="SAM" id="SignalP"/>
    </source>
</evidence>
<evidence type="ECO:0000313" key="3">
    <source>
        <dbReference type="Proteomes" id="UP000658690"/>
    </source>
</evidence>
<comment type="caution">
    <text evidence="2">The sequence shown here is derived from an EMBL/GenBank/DDBJ whole genome shotgun (WGS) entry which is preliminary data.</text>
</comment>
<keyword evidence="3" id="KW-1185">Reference proteome</keyword>
<sequence>MKTFKNFILLLTMCLTFVGCGNGVIPNNPETSPSAVAEDKLYIPEHYKTQLESLKLTEVISLPYFHEPYIV</sequence>
<keyword evidence="1" id="KW-0732">Signal</keyword>
<organism evidence="2 3">
    <name type="scientific">Paenibacillus germinis</name>
    <dbReference type="NCBI Taxonomy" id="2654979"/>
    <lineage>
        <taxon>Bacteria</taxon>
        <taxon>Bacillati</taxon>
        <taxon>Bacillota</taxon>
        <taxon>Bacilli</taxon>
        <taxon>Bacillales</taxon>
        <taxon>Paenibacillaceae</taxon>
        <taxon>Paenibacillus</taxon>
    </lineage>
</organism>